<sequence length="147" mass="17319">MIRQAVKNDASRIAEILIFTKRMNYRRIFQNDLVSFGEMQVYPLAKDYIDNPDKLKGIWVYDDGIVKGMVHIQENRIEELYVDSFFENQGIGTELMEFAIERMGCNSLWVLEKNTKAIHFYKKHGFLFTGERRLQEGTTEILLEMGR</sequence>
<evidence type="ECO:0000313" key="2">
    <source>
        <dbReference type="EMBL" id="RRK30116.1"/>
    </source>
</evidence>
<comment type="caution">
    <text evidence="2">The sequence shown here is derived from an EMBL/GenBank/DDBJ whole genome shotgun (WGS) entry which is preliminary data.</text>
</comment>
<keyword evidence="3" id="KW-1185">Reference proteome</keyword>
<dbReference type="GO" id="GO:0016747">
    <property type="term" value="F:acyltransferase activity, transferring groups other than amino-acyl groups"/>
    <property type="evidence" value="ECO:0007669"/>
    <property type="project" value="InterPro"/>
</dbReference>
<proteinExistence type="predicted"/>
<dbReference type="Gene3D" id="3.40.630.30">
    <property type="match status" value="1"/>
</dbReference>
<accession>A0A3R8KUQ4</accession>
<dbReference type="Pfam" id="PF13508">
    <property type="entry name" value="Acetyltransf_7"/>
    <property type="match status" value="1"/>
</dbReference>
<keyword evidence="2" id="KW-0808">Transferase</keyword>
<dbReference type="PROSITE" id="PS51186">
    <property type="entry name" value="GNAT"/>
    <property type="match status" value="1"/>
</dbReference>
<reference evidence="2" key="1">
    <citation type="submission" date="2018-10" db="EMBL/GenBank/DDBJ databases">
        <title>Schaedlerella arabinophila gen. nov. sp. nov., isolated from the mouse intestinal tract and comparative analysis with the genome of the closely related altered Schaedler flora strain ASF502.</title>
        <authorList>
            <person name="Miyake S."/>
            <person name="Soh M."/>
            <person name="Seedorf H."/>
        </authorList>
    </citation>
    <scope>NUCLEOTIDE SEQUENCE [LARGE SCALE GENOMIC DNA]</scope>
    <source>
        <strain evidence="2">DSM 106076</strain>
    </source>
</reference>
<dbReference type="EMBL" id="RHJS01000002">
    <property type="protein sequence ID" value="RRK30116.1"/>
    <property type="molecule type" value="Genomic_DNA"/>
</dbReference>
<dbReference type="InterPro" id="IPR016181">
    <property type="entry name" value="Acyl_CoA_acyltransferase"/>
</dbReference>
<gene>
    <name evidence="2" type="ORF">EBB54_01000</name>
</gene>
<evidence type="ECO:0000259" key="1">
    <source>
        <dbReference type="PROSITE" id="PS51186"/>
    </source>
</evidence>
<dbReference type="Proteomes" id="UP000274920">
    <property type="component" value="Unassembled WGS sequence"/>
</dbReference>
<evidence type="ECO:0000313" key="3">
    <source>
        <dbReference type="Proteomes" id="UP000274920"/>
    </source>
</evidence>
<organism evidence="2 3">
    <name type="scientific">Schaedlerella arabinosiphila</name>
    <dbReference type="NCBI Taxonomy" id="2044587"/>
    <lineage>
        <taxon>Bacteria</taxon>
        <taxon>Bacillati</taxon>
        <taxon>Bacillota</taxon>
        <taxon>Clostridia</taxon>
        <taxon>Lachnospirales</taxon>
        <taxon>Lachnospiraceae</taxon>
        <taxon>Schaedlerella</taxon>
    </lineage>
</organism>
<dbReference type="RefSeq" id="WP_125125992.1">
    <property type="nucleotide sequence ID" value="NZ_RHJS01000002.1"/>
</dbReference>
<dbReference type="SUPFAM" id="SSF55729">
    <property type="entry name" value="Acyl-CoA N-acyltransferases (Nat)"/>
    <property type="match status" value="1"/>
</dbReference>
<protein>
    <submittedName>
        <fullName evidence="2">GNAT family N-acetyltransferase</fullName>
    </submittedName>
</protein>
<dbReference type="AlphaFoldDB" id="A0A3R8KUQ4"/>
<dbReference type="CDD" id="cd04301">
    <property type="entry name" value="NAT_SF"/>
    <property type="match status" value="1"/>
</dbReference>
<name>A0A3R8KUQ4_9FIRM</name>
<dbReference type="InterPro" id="IPR000182">
    <property type="entry name" value="GNAT_dom"/>
</dbReference>
<feature type="domain" description="N-acetyltransferase" evidence="1">
    <location>
        <begin position="14"/>
        <end position="147"/>
    </location>
</feature>